<dbReference type="Gene3D" id="1.10.150.50">
    <property type="entry name" value="Transcription Factor, Ets-1"/>
    <property type="match status" value="1"/>
</dbReference>
<organism evidence="4 5">
    <name type="scientific">Carex littledalei</name>
    <dbReference type="NCBI Taxonomy" id="544730"/>
    <lineage>
        <taxon>Eukaryota</taxon>
        <taxon>Viridiplantae</taxon>
        <taxon>Streptophyta</taxon>
        <taxon>Embryophyta</taxon>
        <taxon>Tracheophyta</taxon>
        <taxon>Spermatophyta</taxon>
        <taxon>Magnoliopsida</taxon>
        <taxon>Liliopsida</taxon>
        <taxon>Poales</taxon>
        <taxon>Cyperaceae</taxon>
        <taxon>Cyperoideae</taxon>
        <taxon>Cariceae</taxon>
        <taxon>Carex</taxon>
        <taxon>Carex subgen. Euthyceras</taxon>
    </lineage>
</organism>
<dbReference type="InterPro" id="IPR001660">
    <property type="entry name" value="SAM"/>
</dbReference>
<dbReference type="InterPro" id="IPR013761">
    <property type="entry name" value="SAM/pointed_sf"/>
</dbReference>
<protein>
    <submittedName>
        <fullName evidence="4">SAM domain (Sterile alpha motif)</fullName>
    </submittedName>
</protein>
<evidence type="ECO:0000256" key="2">
    <source>
        <dbReference type="SAM" id="MobiDB-lite"/>
    </source>
</evidence>
<evidence type="ECO:0000259" key="3">
    <source>
        <dbReference type="PROSITE" id="PS50105"/>
    </source>
</evidence>
<name>A0A833VZP5_9POAL</name>
<sequence length="181" mass="20823">MSFSSEDSGDYSDHSEDSTAGYYPPIKTEDDNFVERSSPITPIKTEEENFVERSLPILNTQNGIRRMRFLNFERRIRKLGGIERWLLSNGLQKFVPFFEREKWNMYILFDSSMESLEKMGVAPVGPRRKLIHAIKMLSHQQESEAQSEPSGPHKYSCGKFQESCGSNLVPCPSDWPPLLLD</sequence>
<keyword evidence="5" id="KW-1185">Reference proteome</keyword>
<accession>A0A833VZP5</accession>
<feature type="region of interest" description="Disordered" evidence="2">
    <location>
        <begin position="1"/>
        <end position="36"/>
    </location>
</feature>
<dbReference type="PANTHER" id="PTHR10627">
    <property type="entry name" value="SCP160"/>
    <property type="match status" value="1"/>
</dbReference>
<evidence type="ECO:0000313" key="4">
    <source>
        <dbReference type="EMBL" id="KAF3342058.1"/>
    </source>
</evidence>
<evidence type="ECO:0000256" key="1">
    <source>
        <dbReference type="ARBA" id="ARBA00022737"/>
    </source>
</evidence>
<keyword evidence="1" id="KW-0677">Repeat</keyword>
<dbReference type="EMBL" id="SWLB01000001">
    <property type="protein sequence ID" value="KAF3342058.1"/>
    <property type="molecule type" value="Genomic_DNA"/>
</dbReference>
<dbReference type="SUPFAM" id="SSF47769">
    <property type="entry name" value="SAM/Pointed domain"/>
    <property type="match status" value="1"/>
</dbReference>
<dbReference type="CDD" id="cd09487">
    <property type="entry name" value="SAM_superfamily"/>
    <property type="match status" value="1"/>
</dbReference>
<feature type="domain" description="SAM" evidence="3">
    <location>
        <begin position="82"/>
        <end position="140"/>
    </location>
</feature>
<dbReference type="OrthoDB" id="271862at2759"/>
<dbReference type="Proteomes" id="UP000623129">
    <property type="component" value="Unassembled WGS sequence"/>
</dbReference>
<dbReference type="SMART" id="SM00454">
    <property type="entry name" value="SAM"/>
    <property type="match status" value="1"/>
</dbReference>
<reference evidence="4" key="1">
    <citation type="submission" date="2020-01" db="EMBL/GenBank/DDBJ databases">
        <title>Genome sequence of Kobresia littledalei, the first chromosome-level genome in the family Cyperaceae.</title>
        <authorList>
            <person name="Qu G."/>
        </authorList>
    </citation>
    <scope>NUCLEOTIDE SEQUENCE</scope>
    <source>
        <strain evidence="4">C.B.Clarke</strain>
        <tissue evidence="4">Leaf</tissue>
    </source>
</reference>
<proteinExistence type="predicted"/>
<evidence type="ECO:0000313" key="5">
    <source>
        <dbReference type="Proteomes" id="UP000623129"/>
    </source>
</evidence>
<dbReference type="Pfam" id="PF00536">
    <property type="entry name" value="SAM_1"/>
    <property type="match status" value="1"/>
</dbReference>
<comment type="caution">
    <text evidence="4">The sequence shown here is derived from an EMBL/GenBank/DDBJ whole genome shotgun (WGS) entry which is preliminary data.</text>
</comment>
<dbReference type="AlphaFoldDB" id="A0A833VZP5"/>
<dbReference type="PANTHER" id="PTHR10627:SF68">
    <property type="entry name" value="F26K24.15 PROTEIN-RELATED"/>
    <property type="match status" value="1"/>
</dbReference>
<gene>
    <name evidence="4" type="ORF">FCM35_KLT00696</name>
</gene>
<dbReference type="PROSITE" id="PS50105">
    <property type="entry name" value="SAM_DOMAIN"/>
    <property type="match status" value="1"/>
</dbReference>